<dbReference type="Proteomes" id="UP000287651">
    <property type="component" value="Unassembled WGS sequence"/>
</dbReference>
<accession>A0A426XSQ3</accession>
<evidence type="ECO:0000313" key="1">
    <source>
        <dbReference type="EMBL" id="RRT42510.1"/>
    </source>
</evidence>
<dbReference type="AlphaFoldDB" id="A0A426XSQ3"/>
<evidence type="ECO:0000313" key="2">
    <source>
        <dbReference type="Proteomes" id="UP000287651"/>
    </source>
</evidence>
<sequence>MSSLVDVVAAVSANGLRGGHLQPDPLLPLYGVATIVIDHTQGQASSQVPIVLSSREEGIRMHRHRQVCVNPRQRILKQESGIPSTSIVDRSARVAEAERPTSLLDHDRISRFCKFYSSTPLNIATLLLLSSAAVLHYRYCRTLLLPVLLPLPLLSSQCSSAVKTATALWSWPPCSKPSFAISDSPR</sequence>
<name>A0A426XSQ3_ENSVE</name>
<reference evidence="1 2" key="1">
    <citation type="journal article" date="2014" name="Agronomy (Basel)">
        <title>A Draft Genome Sequence for Ensete ventricosum, the Drought-Tolerant Tree Against Hunger.</title>
        <authorList>
            <person name="Harrison J."/>
            <person name="Moore K.A."/>
            <person name="Paszkiewicz K."/>
            <person name="Jones T."/>
            <person name="Grant M."/>
            <person name="Ambacheew D."/>
            <person name="Muzemil S."/>
            <person name="Studholme D.J."/>
        </authorList>
    </citation>
    <scope>NUCLEOTIDE SEQUENCE [LARGE SCALE GENOMIC DNA]</scope>
</reference>
<organism evidence="1 2">
    <name type="scientific">Ensete ventricosum</name>
    <name type="common">Abyssinian banana</name>
    <name type="synonym">Musa ensete</name>
    <dbReference type="NCBI Taxonomy" id="4639"/>
    <lineage>
        <taxon>Eukaryota</taxon>
        <taxon>Viridiplantae</taxon>
        <taxon>Streptophyta</taxon>
        <taxon>Embryophyta</taxon>
        <taxon>Tracheophyta</taxon>
        <taxon>Spermatophyta</taxon>
        <taxon>Magnoliopsida</taxon>
        <taxon>Liliopsida</taxon>
        <taxon>Zingiberales</taxon>
        <taxon>Musaceae</taxon>
        <taxon>Ensete</taxon>
    </lineage>
</organism>
<protein>
    <submittedName>
        <fullName evidence="1">Uncharacterized protein</fullName>
    </submittedName>
</protein>
<comment type="caution">
    <text evidence="1">The sequence shown here is derived from an EMBL/GenBank/DDBJ whole genome shotgun (WGS) entry which is preliminary data.</text>
</comment>
<proteinExistence type="predicted"/>
<dbReference type="EMBL" id="AMZH03017792">
    <property type="protein sequence ID" value="RRT42510.1"/>
    <property type="molecule type" value="Genomic_DNA"/>
</dbReference>
<gene>
    <name evidence="1" type="ORF">B296_00013967</name>
</gene>